<reference evidence="2" key="1">
    <citation type="journal article" date="2022" name="Int. J. Mol. Sci.">
        <title>Draft Genome of Tanacetum Coccineum: Genomic Comparison of Closely Related Tanacetum-Family Plants.</title>
        <authorList>
            <person name="Yamashiro T."/>
            <person name="Shiraishi A."/>
            <person name="Nakayama K."/>
            <person name="Satake H."/>
        </authorList>
    </citation>
    <scope>NUCLEOTIDE SEQUENCE</scope>
</reference>
<gene>
    <name evidence="2" type="ORF">Tco_1091786</name>
</gene>
<name>A0ABQ5I850_9ASTR</name>
<accession>A0ABQ5I850</accession>
<proteinExistence type="predicted"/>
<reference evidence="2" key="2">
    <citation type="submission" date="2022-01" db="EMBL/GenBank/DDBJ databases">
        <authorList>
            <person name="Yamashiro T."/>
            <person name="Shiraishi A."/>
            <person name="Satake H."/>
            <person name="Nakayama K."/>
        </authorList>
    </citation>
    <scope>NUCLEOTIDE SEQUENCE</scope>
</reference>
<keyword evidence="1" id="KW-0175">Coiled coil</keyword>
<protein>
    <submittedName>
        <fullName evidence="2">Uncharacterized protein</fullName>
    </submittedName>
</protein>
<dbReference type="Proteomes" id="UP001151760">
    <property type="component" value="Unassembled WGS sequence"/>
</dbReference>
<dbReference type="EMBL" id="BQNB010020465">
    <property type="protein sequence ID" value="GJT96268.1"/>
    <property type="molecule type" value="Genomic_DNA"/>
</dbReference>
<comment type="caution">
    <text evidence="2">The sequence shown here is derived from an EMBL/GenBank/DDBJ whole genome shotgun (WGS) entry which is preliminary data.</text>
</comment>
<organism evidence="2 3">
    <name type="scientific">Tanacetum coccineum</name>
    <dbReference type="NCBI Taxonomy" id="301880"/>
    <lineage>
        <taxon>Eukaryota</taxon>
        <taxon>Viridiplantae</taxon>
        <taxon>Streptophyta</taxon>
        <taxon>Embryophyta</taxon>
        <taxon>Tracheophyta</taxon>
        <taxon>Spermatophyta</taxon>
        <taxon>Magnoliopsida</taxon>
        <taxon>eudicotyledons</taxon>
        <taxon>Gunneridae</taxon>
        <taxon>Pentapetalae</taxon>
        <taxon>asterids</taxon>
        <taxon>campanulids</taxon>
        <taxon>Asterales</taxon>
        <taxon>Asteraceae</taxon>
        <taxon>Asteroideae</taxon>
        <taxon>Anthemideae</taxon>
        <taxon>Anthemidinae</taxon>
        <taxon>Tanacetum</taxon>
    </lineage>
</organism>
<feature type="coiled-coil region" evidence="1">
    <location>
        <begin position="199"/>
        <end position="256"/>
    </location>
</feature>
<keyword evidence="3" id="KW-1185">Reference proteome</keyword>
<evidence type="ECO:0000256" key="1">
    <source>
        <dbReference type="SAM" id="Coils"/>
    </source>
</evidence>
<evidence type="ECO:0000313" key="2">
    <source>
        <dbReference type="EMBL" id="GJT96268.1"/>
    </source>
</evidence>
<evidence type="ECO:0000313" key="3">
    <source>
        <dbReference type="Proteomes" id="UP001151760"/>
    </source>
</evidence>
<sequence>MLATMNQIVNLLSGFQKQFPPTNNQLRTSSNSRTHATVHDGQIVTETVQRRAPGNVGNTSTRGTQNYGQVTDNKGKLVICYNCHGEGHVDHEDAYDSDVDEEPHALAAFMVNLSSTGGTHGASTSQVNEEEQLDSNVDLVIDDNTIPYHQYQIDSKVQDVPTVVSSASPGQISMVTILDDLRTQLDGHLKVNQEQGLVNNSLRAELERCKLEMQRLDSHKVKLELDQTIVDHNKRNAELEKENVLLKINLSQKDESINSLKSESQKVISEKKDREEGYLKEIVCLKNANKVATGLLQKFQQPTQTILMLSKRPNIATHDLHKTALGSSNPWYFKQAKLCQPTLYDGHALLNPAHTPVSVLDSEETLVQAEVSRAKMSEGPGTIPPINYAKLNALYDHFVPQKVLSLEQVYWLPVKEIASQASNSPKHLDTEYEQTVLEKKSLLIEKKNLLIQNECLIADSITKDGCSIVIALDIVVPPSLTCLCEELRLNCDREHSKVVELEAEILKSNKCLLNLKNVVPLFEKNHINFY</sequence>